<dbReference type="STRING" id="71999.KPaMU14_11015"/>
<keyword evidence="3" id="KW-1185">Reference proteome</keyword>
<feature type="compositionally biased region" description="Basic and acidic residues" evidence="1">
    <location>
        <begin position="238"/>
        <end position="257"/>
    </location>
</feature>
<sequence>MAFNPLKHAFDDDGKPTPALNGFLDNALKVQRPVVLRWVKRLRAEHPDETPEQIAKRLERMYVRANTATGGVAGGAAMIPGIGTLASLGVSTVSVGGYLEMTALYAQAIAELHGVHTSDPVRTRSMVMALMLGEDGGVLMKQVLASSSKSRGLTNRWGLMMGTGSKEGGLDVGKKLRNMFVRRFIRKQSTAALGRALPFGIGAVVGGGANLAMSRAVVKSTQEAFGPLPASFPPELSEVDRAPKLADDARDRSKDSEEAGEPAQISGEGQQDS</sequence>
<dbReference type="GeneID" id="93315858"/>
<comment type="caution">
    <text evidence="2">The sequence shown here is derived from an EMBL/GenBank/DDBJ whole genome shotgun (WGS) entry which is preliminary data.</text>
</comment>
<evidence type="ECO:0000256" key="1">
    <source>
        <dbReference type="SAM" id="MobiDB-lite"/>
    </source>
</evidence>
<dbReference type="Proteomes" id="UP000009877">
    <property type="component" value="Unassembled WGS sequence"/>
</dbReference>
<dbReference type="AlphaFoldDB" id="M2YFV6"/>
<name>M2YFV6_9MICC</name>
<evidence type="ECO:0000313" key="2">
    <source>
        <dbReference type="EMBL" id="EME37394.1"/>
    </source>
</evidence>
<gene>
    <name evidence="2" type="ORF">C884_01902</name>
</gene>
<feature type="region of interest" description="Disordered" evidence="1">
    <location>
        <begin position="228"/>
        <end position="273"/>
    </location>
</feature>
<dbReference type="EMBL" id="ANHZ02000004">
    <property type="protein sequence ID" value="EME37394.1"/>
    <property type="molecule type" value="Genomic_DNA"/>
</dbReference>
<protein>
    <recommendedName>
        <fullName evidence="4">Di-and tripeptidase</fullName>
    </recommendedName>
</protein>
<dbReference type="RefSeq" id="WP_006213911.1">
    <property type="nucleotide sequence ID" value="NZ_ANHZ02000004.1"/>
</dbReference>
<accession>M2YFV6</accession>
<proteinExistence type="predicted"/>
<evidence type="ECO:0008006" key="4">
    <source>
        <dbReference type="Google" id="ProtNLM"/>
    </source>
</evidence>
<organism evidence="2 3">
    <name type="scientific">Kocuria palustris PEL</name>
    <dbReference type="NCBI Taxonomy" id="1236550"/>
    <lineage>
        <taxon>Bacteria</taxon>
        <taxon>Bacillati</taxon>
        <taxon>Actinomycetota</taxon>
        <taxon>Actinomycetes</taxon>
        <taxon>Micrococcales</taxon>
        <taxon>Micrococcaceae</taxon>
        <taxon>Kocuria</taxon>
    </lineage>
</organism>
<evidence type="ECO:0000313" key="3">
    <source>
        <dbReference type="Proteomes" id="UP000009877"/>
    </source>
</evidence>
<reference evidence="2 3" key="1">
    <citation type="journal article" date="2014" name="Genome Announc.">
        <title>Draft Genome Sequence of Kocuria palustris PEL.</title>
        <authorList>
            <person name="Sharma G."/>
            <person name="Khatri I."/>
            <person name="Subramanian S."/>
        </authorList>
    </citation>
    <scope>NUCLEOTIDE SEQUENCE [LARGE SCALE GENOMIC DNA]</scope>
    <source>
        <strain evidence="2 3">PEL</strain>
    </source>
</reference>